<evidence type="ECO:0000313" key="3">
    <source>
        <dbReference type="Proteomes" id="UP001055185"/>
    </source>
</evidence>
<reference evidence="2" key="1">
    <citation type="journal article" date="2022" name="Int. J. Syst. Evol. Microbiol.">
        <title>Genome-based, phenotypic and chemotaxonomic classification of Faecalibacterium strains: proposal of three novel species Faecalibacterium duncaniae sp. nov., Faecalibacterium hattorii sp. nov. and Faecalibacterium gallinarum sp. nov. .</title>
        <authorList>
            <person name="Sakamoto M."/>
            <person name="Sakurai N."/>
            <person name="Tanno H."/>
            <person name="Iino T."/>
            <person name="Ohkuma M."/>
            <person name="Endo A."/>
        </authorList>
    </citation>
    <scope>NUCLEOTIDE SEQUENCE</scope>
    <source>
        <strain evidence="2">JCM 17207</strain>
    </source>
</reference>
<keyword evidence="1" id="KW-0812">Transmembrane</keyword>
<sequence length="112" mass="11660">MENNLHLPAGYAPLTEDEMTYTQGGGAVDALGTVATIVGVCVMGASYIWGIGQTKQWLKENGTGNIFTVLGKGTDALLADMSKSFSNAARDAVAAVSVVALWPVSLVLLMLN</sequence>
<gene>
    <name evidence="2" type="ORF">JCM17207_10060</name>
</gene>
<proteinExistence type="predicted"/>
<evidence type="ECO:0000313" key="2">
    <source>
        <dbReference type="EMBL" id="GJN64381.1"/>
    </source>
</evidence>
<dbReference type="AlphaFoldDB" id="A0AA37MY00"/>
<protein>
    <submittedName>
        <fullName evidence="2">Uncharacterized protein</fullName>
    </submittedName>
</protein>
<dbReference type="EMBL" id="BQKV01000031">
    <property type="protein sequence ID" value="GJN64381.1"/>
    <property type="molecule type" value="Genomic_DNA"/>
</dbReference>
<accession>A0AA37MY00</accession>
<keyword evidence="3" id="KW-1185">Reference proteome</keyword>
<evidence type="ECO:0000256" key="1">
    <source>
        <dbReference type="SAM" id="Phobius"/>
    </source>
</evidence>
<keyword evidence="1" id="KW-1133">Transmembrane helix</keyword>
<name>A0AA37MY00_9FIRM</name>
<dbReference type="Proteomes" id="UP001055185">
    <property type="component" value="Unassembled WGS sequence"/>
</dbReference>
<keyword evidence="1" id="KW-0472">Membrane</keyword>
<organism evidence="2 3">
    <name type="scientific">Faecalibacterium gallinarum</name>
    <dbReference type="NCBI Taxonomy" id="2903556"/>
    <lineage>
        <taxon>Bacteria</taxon>
        <taxon>Bacillati</taxon>
        <taxon>Bacillota</taxon>
        <taxon>Clostridia</taxon>
        <taxon>Eubacteriales</taxon>
        <taxon>Oscillospiraceae</taxon>
        <taxon>Faecalibacterium</taxon>
    </lineage>
</organism>
<comment type="caution">
    <text evidence="2">The sequence shown here is derived from an EMBL/GenBank/DDBJ whole genome shotgun (WGS) entry which is preliminary data.</text>
</comment>
<feature type="transmembrane region" description="Helical" evidence="1">
    <location>
        <begin position="92"/>
        <end position="111"/>
    </location>
</feature>
<dbReference type="RefSeq" id="WP_238316580.1">
    <property type="nucleotide sequence ID" value="NZ_BQKV01000031.1"/>
</dbReference>
<feature type="transmembrane region" description="Helical" evidence="1">
    <location>
        <begin position="30"/>
        <end position="49"/>
    </location>
</feature>